<evidence type="ECO:0000313" key="1">
    <source>
        <dbReference type="EMBL" id="KYC39760.1"/>
    </source>
</evidence>
<dbReference type="InterPro" id="IPR012334">
    <property type="entry name" value="Pectin_lyas_fold"/>
</dbReference>
<dbReference type="AlphaFoldDB" id="A0A139X4Z5"/>
<dbReference type="Proteomes" id="UP000076925">
    <property type="component" value="Unassembled WGS sequence"/>
</dbReference>
<name>A0A139X4Z5_9CYAN</name>
<gene>
    <name evidence="1" type="ORF">WA1_29845</name>
</gene>
<reference evidence="1 2" key="1">
    <citation type="journal article" date="2013" name="Genome Biol. Evol.">
        <title>Genomes of Stigonematalean cyanobacteria (subsection V) and the evolution of oxygenic photosynthesis from prokaryotes to plastids.</title>
        <authorList>
            <person name="Dagan T."/>
            <person name="Roettger M."/>
            <person name="Stucken K."/>
            <person name="Landan G."/>
            <person name="Koch R."/>
            <person name="Major P."/>
            <person name="Gould S.B."/>
            <person name="Goremykin V.V."/>
            <person name="Rippka R."/>
            <person name="Tandeau de Marsac N."/>
            <person name="Gugger M."/>
            <person name="Lockhart P.J."/>
            <person name="Allen J.F."/>
            <person name="Brune I."/>
            <person name="Maus I."/>
            <person name="Puhler A."/>
            <person name="Martin W.F."/>
        </authorList>
    </citation>
    <scope>NUCLEOTIDE SEQUENCE [LARGE SCALE GENOMIC DNA]</scope>
    <source>
        <strain evidence="1 2">PCC 7110</strain>
    </source>
</reference>
<dbReference type="STRING" id="128403.WA1_29845"/>
<evidence type="ECO:0008006" key="3">
    <source>
        <dbReference type="Google" id="ProtNLM"/>
    </source>
</evidence>
<sequence>MLKGKLNAESASGNGGNINLNSNLLLLRRSAQISTTAGTAEKGGDGGNININSKFIVAVPNENSDITANAFTGRGGNINIRSQGIFGMEARPKASDITNDITASSNFGSSGIVDVVSPDNSSIQNNLAELSQTPIDTNALIANSCIVRTNSQKGTFIITGSDGLPNRPGDVSVSTYPTGDVRNVQAENISRPWQKGDPIVEPSGVFQLASGQLVLSRKCSQ</sequence>
<proteinExistence type="predicted"/>
<dbReference type="EMBL" id="ANNX02000032">
    <property type="protein sequence ID" value="KYC39760.1"/>
    <property type="molecule type" value="Genomic_DNA"/>
</dbReference>
<accession>A0A139X4Z5</accession>
<evidence type="ECO:0000313" key="2">
    <source>
        <dbReference type="Proteomes" id="UP000076925"/>
    </source>
</evidence>
<organism evidence="1 2">
    <name type="scientific">Scytonema hofmannii PCC 7110</name>
    <dbReference type="NCBI Taxonomy" id="128403"/>
    <lineage>
        <taxon>Bacteria</taxon>
        <taxon>Bacillati</taxon>
        <taxon>Cyanobacteriota</taxon>
        <taxon>Cyanophyceae</taxon>
        <taxon>Nostocales</taxon>
        <taxon>Scytonemataceae</taxon>
        <taxon>Scytonema</taxon>
    </lineage>
</organism>
<keyword evidence="2" id="KW-1185">Reference proteome</keyword>
<dbReference type="Gene3D" id="2.160.20.10">
    <property type="entry name" value="Single-stranded right-handed beta-helix, Pectin lyase-like"/>
    <property type="match status" value="1"/>
</dbReference>
<protein>
    <recommendedName>
        <fullName evidence="3">Filamentous haemagglutinin FhaB/tRNA nuclease CdiA-like TPS domain-containing protein</fullName>
    </recommendedName>
</protein>
<comment type="caution">
    <text evidence="1">The sequence shown here is derived from an EMBL/GenBank/DDBJ whole genome shotgun (WGS) entry which is preliminary data.</text>
</comment>